<evidence type="ECO:0000313" key="2">
    <source>
        <dbReference type="Proteomes" id="UP000250043"/>
    </source>
</evidence>
<protein>
    <submittedName>
        <fullName evidence="1">Uncharacterized protein</fullName>
    </submittedName>
</protein>
<name>A0A8E2ARS5_9APHY</name>
<dbReference type="OrthoDB" id="3260441at2759"/>
<evidence type="ECO:0000313" key="1">
    <source>
        <dbReference type="EMBL" id="OCH89168.1"/>
    </source>
</evidence>
<sequence length="601" mass="69062">MQRSFSTGFAGLAEWTRRQASATHCGFASAVLVTRRTLYRAQKNPVVIIRLCGETSLYFHCYRLTCLKRHWAAQYLTHKLATRGCLISTSRISGRSPKSSRSCPSLHTRTCRFRDSSRFGGSQRKRDHCRAVRKWEYSLKVQEQERENEIRDSRRAEMEAKLKELGYSEHDFPHTKEWRIIVDKPRYLTPRIWSQAKPKLIRLIENAKEDVIRTELETRVKVRCGEIHEHYGHLLETWACLETKELLPNLIDLSALPSFQDLSRRGQALEPVSQGEFLQVFHGEVVQSQIEEYKDRVKRDLAHMLSHIERKSRTTCTHVGMVDGSNVVNNDDNDDVDAVLARPTALFSCVTHSGKTLEVHQSALSFPAIHSHWRDAHPYSPWGCDPSTGEVWPPSVSGNRRKKGWPIMVPAYIKHASITAKLVSRILKMLRLDGPEYAEITVSELDALVKAGRIVCLCGHPHLPAPRDWSWGGLITHVMSEQRSYQEMMQYQMPGYSGRTPPHNDHNLADRLPFVCFLTAEEANRPRSERPAKKPVISEILRLLHVHMLCGYPRCLSCDTGRSYEYRSRDLPPLASDPALIAYHMETKHRKIFQPSDLIFY</sequence>
<keyword evidence="2" id="KW-1185">Reference proteome</keyword>
<proteinExistence type="predicted"/>
<dbReference type="EMBL" id="KV722433">
    <property type="protein sequence ID" value="OCH89168.1"/>
    <property type="molecule type" value="Genomic_DNA"/>
</dbReference>
<dbReference type="Proteomes" id="UP000250043">
    <property type="component" value="Unassembled WGS sequence"/>
</dbReference>
<dbReference type="AlphaFoldDB" id="A0A8E2ARS5"/>
<organism evidence="1 2">
    <name type="scientific">Obba rivulosa</name>
    <dbReference type="NCBI Taxonomy" id="1052685"/>
    <lineage>
        <taxon>Eukaryota</taxon>
        <taxon>Fungi</taxon>
        <taxon>Dikarya</taxon>
        <taxon>Basidiomycota</taxon>
        <taxon>Agaricomycotina</taxon>
        <taxon>Agaricomycetes</taxon>
        <taxon>Polyporales</taxon>
        <taxon>Gelatoporiaceae</taxon>
        <taxon>Obba</taxon>
    </lineage>
</organism>
<reference evidence="1 2" key="1">
    <citation type="submission" date="2016-07" db="EMBL/GenBank/DDBJ databases">
        <title>Draft genome of the white-rot fungus Obba rivulosa 3A-2.</title>
        <authorList>
            <consortium name="DOE Joint Genome Institute"/>
            <person name="Miettinen O."/>
            <person name="Riley R."/>
            <person name="Acob R."/>
            <person name="Barry K."/>
            <person name="Cullen D."/>
            <person name="De Vries R."/>
            <person name="Hainaut M."/>
            <person name="Hatakka A."/>
            <person name="Henrissat B."/>
            <person name="Hilden K."/>
            <person name="Kuo R."/>
            <person name="Labutti K."/>
            <person name="Lipzen A."/>
            <person name="Makela M.R."/>
            <person name="Sandor L."/>
            <person name="Spatafora J.W."/>
            <person name="Grigoriev I.V."/>
            <person name="Hibbett D.S."/>
        </authorList>
    </citation>
    <scope>NUCLEOTIDE SEQUENCE [LARGE SCALE GENOMIC DNA]</scope>
    <source>
        <strain evidence="1 2">3A-2</strain>
    </source>
</reference>
<gene>
    <name evidence="1" type="ORF">OBBRIDRAFT_35892</name>
</gene>
<accession>A0A8E2ARS5</accession>